<dbReference type="SUPFAM" id="SSF53187">
    <property type="entry name" value="Zn-dependent exopeptidases"/>
    <property type="match status" value="1"/>
</dbReference>
<dbReference type="EMBL" id="MOEC01000051">
    <property type="protein sequence ID" value="OIS90451.1"/>
    <property type="molecule type" value="Genomic_DNA"/>
</dbReference>
<dbReference type="InterPro" id="IPR036264">
    <property type="entry name" value="Bact_exopeptidase_dim_dom"/>
</dbReference>
<dbReference type="InterPro" id="IPR002933">
    <property type="entry name" value="Peptidase_M20"/>
</dbReference>
<dbReference type="InterPro" id="IPR011650">
    <property type="entry name" value="Peptidase_M20_dimer"/>
</dbReference>
<dbReference type="GO" id="GO:0046872">
    <property type="term" value="F:metal ion binding"/>
    <property type="evidence" value="ECO:0007669"/>
    <property type="project" value="UniProtKB-KW"/>
</dbReference>
<dbReference type="GO" id="GO:0050118">
    <property type="term" value="F:N-acetyldiaminopimelate deacetylase activity"/>
    <property type="evidence" value="ECO:0007669"/>
    <property type="project" value="UniProtKB-ARBA"/>
</dbReference>
<dbReference type="PANTHER" id="PTHR11014:SF63">
    <property type="entry name" value="METALLOPEPTIDASE, PUTATIVE (AFU_ORTHOLOGUE AFUA_6G09600)-RELATED"/>
    <property type="match status" value="1"/>
</dbReference>
<comment type="caution">
    <text evidence="4">The sequence shown here is derived from an EMBL/GenBank/DDBJ whole genome shotgun (WGS) entry which is preliminary data.</text>
</comment>
<evidence type="ECO:0000313" key="5">
    <source>
        <dbReference type="Proteomes" id="UP000182985"/>
    </source>
</evidence>
<dbReference type="RefSeq" id="WP_071634329.1">
    <property type="nucleotide sequence ID" value="NZ_MOEC01000051.1"/>
</dbReference>
<feature type="binding site" evidence="2">
    <location>
        <position position="107"/>
    </location>
    <ligand>
        <name>Mn(2+)</name>
        <dbReference type="ChEBI" id="CHEBI:29035"/>
        <label>2</label>
    </ligand>
</feature>
<dbReference type="GO" id="GO:0019877">
    <property type="term" value="P:diaminopimelate biosynthetic process"/>
    <property type="evidence" value="ECO:0007669"/>
    <property type="project" value="UniProtKB-ARBA"/>
</dbReference>
<dbReference type="Pfam" id="PF01546">
    <property type="entry name" value="Peptidase_M20"/>
    <property type="match status" value="1"/>
</dbReference>
<comment type="cofactor">
    <cofactor evidence="2">
        <name>Mn(2+)</name>
        <dbReference type="ChEBI" id="CHEBI:29035"/>
    </cofactor>
    <text evidence="2">The Mn(2+) ion enhances activity.</text>
</comment>
<dbReference type="NCBIfam" id="TIGR01891">
    <property type="entry name" value="amidohydrolases"/>
    <property type="match status" value="1"/>
</dbReference>
<dbReference type="PIRSF" id="PIRSF005962">
    <property type="entry name" value="Pept_M20D_amidohydro"/>
    <property type="match status" value="1"/>
</dbReference>
<dbReference type="PANTHER" id="PTHR11014">
    <property type="entry name" value="PEPTIDASE M20 FAMILY MEMBER"/>
    <property type="match status" value="1"/>
</dbReference>
<dbReference type="Gene3D" id="3.30.70.360">
    <property type="match status" value="1"/>
</dbReference>
<name>A0A1J6HDI1_9HYPH</name>
<proteinExistence type="predicted"/>
<sequence length="399" mass="42825">MTQTRQFAEIRDFTPSTGTFLEIRHHLHANPELSFEEEKTAAFVAEKLESWGFEVTRNVGGHGVVGRLSAGEGNRSIAIRADMDALPITEATGLTYASRAPGKMHACGHDGHTTMLLGAAEYLARTRNFSGTINLIFQPAEEAGEVSGAQAMIADGLFERFPCDAIFGLHNHPGAPEGTFLTRSGPLMAAADTAFIKVLGKGGHASRPHLTVDPVMVASSLVMALQTVVSRNIDPTETAVVTVGTIHGGEATNVISESVTLGLSIRSFAPRIRDLLETRIRSLVESHVAAYGATAEIEYQRGYPVVVNSEPETEFATEVVRELVGENNVTVCPLIPGSEDFAYFLEKKPGCFLRLGNGVNSAFLHNPKFDFNDDNLPVGAALWARLAERFLSSGSCTAA</sequence>
<dbReference type="Pfam" id="PF07687">
    <property type="entry name" value="M20_dimer"/>
    <property type="match status" value="1"/>
</dbReference>
<accession>A0A1J6HDI1</accession>
<gene>
    <name evidence="4" type="ORF">BLA27_26590</name>
</gene>
<dbReference type="Proteomes" id="UP000182985">
    <property type="component" value="Unassembled WGS sequence"/>
</dbReference>
<protein>
    <submittedName>
        <fullName evidence="4">Amidohydrolase</fullName>
    </submittedName>
</protein>
<reference evidence="4 5" key="1">
    <citation type="submission" date="2016-10" db="EMBL/GenBank/DDBJ databases">
        <title>The Draft Genome Sequence of the Potato Rhizosphere Bacteria Ochrobactrum sp. IPA7.2.</title>
        <authorList>
            <person name="Gogoleva N.E."/>
            <person name="Khlopko Y.A."/>
            <person name="Burygin G.L."/>
            <person name="Plotnikov A.O."/>
        </authorList>
    </citation>
    <scope>NUCLEOTIDE SEQUENCE [LARGE SCALE GENOMIC DNA]</scope>
    <source>
        <strain evidence="4 5">IPA7.2</strain>
    </source>
</reference>
<dbReference type="CDD" id="cd05666">
    <property type="entry name" value="M20_Acy1-like"/>
    <property type="match status" value="1"/>
</dbReference>
<organism evidence="4 5">
    <name type="scientific">Brucella cytisi</name>
    <dbReference type="NCBI Taxonomy" id="407152"/>
    <lineage>
        <taxon>Bacteria</taxon>
        <taxon>Pseudomonadati</taxon>
        <taxon>Pseudomonadota</taxon>
        <taxon>Alphaproteobacteria</taxon>
        <taxon>Hyphomicrobiales</taxon>
        <taxon>Brucellaceae</taxon>
        <taxon>Brucella/Ochrobactrum group</taxon>
        <taxon>Brucella</taxon>
    </lineage>
</organism>
<keyword evidence="5" id="KW-1185">Reference proteome</keyword>
<evidence type="ECO:0000256" key="2">
    <source>
        <dbReference type="PIRSR" id="PIRSR005962-1"/>
    </source>
</evidence>
<evidence type="ECO:0000313" key="4">
    <source>
        <dbReference type="EMBL" id="OIS90451.1"/>
    </source>
</evidence>
<feature type="binding site" evidence="2">
    <location>
        <position position="142"/>
    </location>
    <ligand>
        <name>Mn(2+)</name>
        <dbReference type="ChEBI" id="CHEBI:29035"/>
        <label>2</label>
    </ligand>
</feature>
<feature type="binding site" evidence="2">
    <location>
        <position position="365"/>
    </location>
    <ligand>
        <name>Mn(2+)</name>
        <dbReference type="ChEBI" id="CHEBI:29035"/>
        <label>2</label>
    </ligand>
</feature>
<feature type="binding site" evidence="2">
    <location>
        <position position="109"/>
    </location>
    <ligand>
        <name>Mn(2+)</name>
        <dbReference type="ChEBI" id="CHEBI:29035"/>
        <label>2</label>
    </ligand>
</feature>
<dbReference type="SUPFAM" id="SSF55031">
    <property type="entry name" value="Bacterial exopeptidase dimerisation domain"/>
    <property type="match status" value="1"/>
</dbReference>
<evidence type="ECO:0000256" key="1">
    <source>
        <dbReference type="ARBA" id="ARBA00022801"/>
    </source>
</evidence>
<dbReference type="InterPro" id="IPR017439">
    <property type="entry name" value="Amidohydrolase"/>
</dbReference>
<evidence type="ECO:0000259" key="3">
    <source>
        <dbReference type="Pfam" id="PF07687"/>
    </source>
</evidence>
<feature type="binding site" evidence="2">
    <location>
        <position position="170"/>
    </location>
    <ligand>
        <name>Mn(2+)</name>
        <dbReference type="ChEBI" id="CHEBI:29035"/>
        <label>2</label>
    </ligand>
</feature>
<feature type="domain" description="Peptidase M20 dimerisation" evidence="3">
    <location>
        <begin position="194"/>
        <end position="289"/>
    </location>
</feature>
<keyword evidence="2" id="KW-0479">Metal-binding</keyword>
<dbReference type="OrthoDB" id="9777385at2"/>
<dbReference type="AlphaFoldDB" id="A0A1J6HDI1"/>
<dbReference type="FunFam" id="3.30.70.360:FF:000001">
    <property type="entry name" value="N-acetyldiaminopimelate deacetylase"/>
    <property type="match status" value="1"/>
</dbReference>
<dbReference type="Gene3D" id="3.40.630.10">
    <property type="entry name" value="Zn peptidases"/>
    <property type="match status" value="1"/>
</dbReference>
<keyword evidence="1 4" id="KW-0378">Hydrolase</keyword>
<keyword evidence="2" id="KW-0464">Manganese</keyword>